<evidence type="ECO:0000256" key="5">
    <source>
        <dbReference type="ARBA" id="ARBA00022670"/>
    </source>
</evidence>
<evidence type="ECO:0000313" key="11">
    <source>
        <dbReference type="EMBL" id="NIY70838.1"/>
    </source>
</evidence>
<evidence type="ECO:0000256" key="6">
    <source>
        <dbReference type="ARBA" id="ARBA00022723"/>
    </source>
</evidence>
<evidence type="ECO:0000256" key="3">
    <source>
        <dbReference type="ARBA" id="ARBA00009490"/>
    </source>
</evidence>
<dbReference type="SUPFAM" id="SSF51120">
    <property type="entry name" value="beta-Roll"/>
    <property type="match status" value="3"/>
</dbReference>
<comment type="caution">
    <text evidence="11">The sequence shown here is derived from an EMBL/GenBank/DDBJ whole genome shotgun (WGS) entry which is preliminary data.</text>
</comment>
<keyword evidence="6" id="KW-0479">Metal-binding</keyword>
<comment type="cofactor">
    <cofactor evidence="1">
        <name>Ca(2+)</name>
        <dbReference type="ChEBI" id="CHEBI:29108"/>
    </cofactor>
</comment>
<dbReference type="Gene3D" id="2.60.40.2700">
    <property type="match status" value="5"/>
</dbReference>
<dbReference type="InterPro" id="IPR024079">
    <property type="entry name" value="MetalloPept_cat_dom_sf"/>
</dbReference>
<protein>
    <submittedName>
        <fullName evidence="11">Matrixin family metalloprotease</fullName>
    </submittedName>
</protein>
<dbReference type="Proteomes" id="UP000709466">
    <property type="component" value="Unassembled WGS sequence"/>
</dbReference>
<feature type="domain" description="Peptidase metallopeptidase" evidence="10">
    <location>
        <begin position="24"/>
        <end position="201"/>
    </location>
</feature>
<dbReference type="Gene3D" id="3.40.390.10">
    <property type="entry name" value="Collagenase (Catalytic Domain)"/>
    <property type="match status" value="1"/>
</dbReference>
<dbReference type="RefSeq" id="WP_167635734.1">
    <property type="nucleotide sequence ID" value="NZ_JAATOP010000001.1"/>
</dbReference>
<dbReference type="GO" id="GO:0008237">
    <property type="term" value="F:metallopeptidase activity"/>
    <property type="evidence" value="ECO:0007669"/>
    <property type="project" value="UniProtKB-KW"/>
</dbReference>
<keyword evidence="8" id="KW-0378">Hydrolase</keyword>
<dbReference type="Gene3D" id="2.150.10.10">
    <property type="entry name" value="Serralysin-like metalloprotease, C-terminal"/>
    <property type="match status" value="5"/>
</dbReference>
<dbReference type="PANTHER" id="PTHR38340:SF1">
    <property type="entry name" value="S-LAYER PROTEIN"/>
    <property type="match status" value="1"/>
</dbReference>
<organism evidence="11 12">
    <name type="scientific">Marivivens donghaensis</name>
    <dbReference type="NCBI Taxonomy" id="1699413"/>
    <lineage>
        <taxon>Bacteria</taxon>
        <taxon>Pseudomonadati</taxon>
        <taxon>Pseudomonadota</taxon>
        <taxon>Alphaproteobacteria</taxon>
        <taxon>Rhodobacterales</taxon>
        <taxon>Paracoccaceae</taxon>
        <taxon>Marivivens group</taxon>
        <taxon>Marivivens</taxon>
    </lineage>
</organism>
<dbReference type="InterPro" id="IPR018511">
    <property type="entry name" value="Hemolysin-typ_Ca-bd_CS"/>
</dbReference>
<keyword evidence="11" id="KW-0482">Metalloprotease</keyword>
<dbReference type="PROSITE" id="PS00330">
    <property type="entry name" value="HEMOLYSIN_CALCIUM"/>
    <property type="match status" value="2"/>
</dbReference>
<dbReference type="InterPro" id="IPR006026">
    <property type="entry name" value="Peptidase_Metallo"/>
</dbReference>
<evidence type="ECO:0000256" key="7">
    <source>
        <dbReference type="ARBA" id="ARBA00022737"/>
    </source>
</evidence>
<evidence type="ECO:0000256" key="4">
    <source>
        <dbReference type="ARBA" id="ARBA00022525"/>
    </source>
</evidence>
<dbReference type="EMBL" id="JAATOP010000001">
    <property type="protein sequence ID" value="NIY70838.1"/>
    <property type="molecule type" value="Genomic_DNA"/>
</dbReference>
<dbReference type="Pfam" id="PF00353">
    <property type="entry name" value="HemolysinCabind"/>
    <property type="match status" value="5"/>
</dbReference>
<sequence>MADGTLQELADFLATGYWGAAGTFTRRWNLTDTGPGAMSGQITYSVSGNWVDSDGISSTHADLVRTAFQYLENITGIDFVETTSTVYDEVNIAFGDNYSGAYSYFDYGFWDVYPDSAIATHAVVNVSPTWYNGGANVENDYVLQTFIHEILHALGLGHQGYYNGSANYPTDADFDNDSWQNSIMSYFTTTENTTVDADFAFLQSVMAADLLALDALYGSQSYNGTTFGTANAFLGDTVYGFNTNISSGTDTLMANLGTYSYDNAYCIVDAGGIDTLDMSGWNYDQLLNLTISSSTDTAPSVSNIGGLTGNLTLAVGTVIENAIGGSGDDLIYGNTANNFLVGNSGNDSLYGEDGDDDLYGSAGNDYLEGGAGIDYLVGAEGDDTLVGGSDADTFLLTYQCGSDVVLDFEWGLDSLYFYDTDGEVFWSELTLGYNLDGFRQFVMSDGSSIVLSGLVNFDPTGSVVISGTEERGETLSIVNTIADEDGLGAFSYQWQRDGAGISGANGANYILTNSDVGSAITVTVSYTDDFGTAETVSSAATGLITGSNSAPTGSITIAGTEAEGSTLSILNTLADEDGLGSFSYQWKRDGVAISGATGETYALTQTDVGKAITVSVSYTDGYGEAESVTSAATGAITNVNDSPTGSVTINGTEQEGSTLSVLNTLADEDGIGTFSYQWRRDGVAVSGATETTYALTQTDVGKGITATVSYNDGYGTMESVTSAATGAITNVNDSPTGSVTINGTEQEGSTLSVLNTLADEDGIGTFSYQWRRDGVAVSGATETTYALTQTDVGKGITVTVSYTDGYGTTETVTSAATGAITNVNDSPTGSVAIIGTEQEGATLSIRNTLTDEDGLGTFGYQWKRDGSAILDATASTYVLTEADLGAAITVSVSYTDSYGQSESATSLATDPITYPATLYRDASTALPDIEGVLNLVLTGAAAMDGYGNAQDNILSGNAAENTLSGVAGSDTIYGGGGADRVFGGVGDDVAYGGEGNDIFYADAGNDGIYGGFGDDWLIFDGEADVALRMSYRDEQDTGYGVDTIRGIENAIGGSGDDHIIGTGGNNAIYGNDGLDRLIGRKGDDVLVGGADNDVLIGSAGHDRIFGGKDDDLLKGNSGQDILQGDRGQDVLIGGAQADVFAFTKTADSSKNVSGADLIRDFQQGLDRIDLSQIDASTVWSGENAFRFIGTDDAGTGNAGTVSYEVFDYRGRRNDTTVISIDTDDDRGAEMVIKLKGVYDLTADDFIL</sequence>
<evidence type="ECO:0000256" key="1">
    <source>
        <dbReference type="ARBA" id="ARBA00001913"/>
    </source>
</evidence>
<comment type="subcellular location">
    <subcellularLocation>
        <location evidence="2">Secreted</location>
    </subcellularLocation>
</comment>
<dbReference type="InterPro" id="IPR001343">
    <property type="entry name" value="Hemolysn_Ca-bd"/>
</dbReference>
<dbReference type="InterPro" id="IPR050557">
    <property type="entry name" value="RTX_toxin/Mannuronan_C5-epim"/>
</dbReference>
<dbReference type="InterPro" id="IPR001818">
    <property type="entry name" value="Pept_M10_metallopeptidase"/>
</dbReference>
<dbReference type="Pfam" id="PF08548">
    <property type="entry name" value="Peptidase_M10_C"/>
    <property type="match status" value="2"/>
</dbReference>
<gene>
    <name evidence="11" type="ORF">HCZ30_00145</name>
</gene>
<evidence type="ECO:0000256" key="2">
    <source>
        <dbReference type="ARBA" id="ARBA00004613"/>
    </source>
</evidence>
<keyword evidence="5" id="KW-0645">Protease</keyword>
<keyword evidence="7" id="KW-0677">Repeat</keyword>
<reference evidence="11 12" key="1">
    <citation type="submission" date="2020-03" db="EMBL/GenBank/DDBJ databases">
        <title>Bacterial isolates of synthetic phycosphere.</title>
        <authorList>
            <person name="Fu H."/>
            <person name="Moran M.A."/>
        </authorList>
    </citation>
    <scope>NUCLEOTIDE SEQUENCE [LARGE SCALE GENOMIC DNA]</scope>
    <source>
        <strain evidence="11 12">HF1</strain>
    </source>
</reference>
<accession>A0ABX0VSH7</accession>
<dbReference type="Pfam" id="PF00413">
    <property type="entry name" value="Peptidase_M10"/>
    <property type="match status" value="1"/>
</dbReference>
<dbReference type="SMART" id="SM00235">
    <property type="entry name" value="ZnMc"/>
    <property type="match status" value="1"/>
</dbReference>
<proteinExistence type="inferred from homology"/>
<dbReference type="InterPro" id="IPR013858">
    <property type="entry name" value="Peptidase_M10B_C"/>
</dbReference>
<keyword evidence="4" id="KW-0964">Secreted</keyword>
<comment type="similarity">
    <text evidence="3">Belongs to the peptidase M10B family.</text>
</comment>
<keyword evidence="9" id="KW-0862">Zinc</keyword>
<dbReference type="PANTHER" id="PTHR38340">
    <property type="entry name" value="S-LAYER PROTEIN"/>
    <property type="match status" value="1"/>
</dbReference>
<evidence type="ECO:0000313" key="12">
    <source>
        <dbReference type="Proteomes" id="UP000709466"/>
    </source>
</evidence>
<name>A0ABX0VSH7_9RHOB</name>
<dbReference type="PRINTS" id="PR00313">
    <property type="entry name" value="CABNDNGRPT"/>
</dbReference>
<evidence type="ECO:0000256" key="8">
    <source>
        <dbReference type="ARBA" id="ARBA00022801"/>
    </source>
</evidence>
<evidence type="ECO:0000256" key="9">
    <source>
        <dbReference type="ARBA" id="ARBA00022833"/>
    </source>
</evidence>
<keyword evidence="12" id="KW-1185">Reference proteome</keyword>
<dbReference type="SUPFAM" id="SSF55486">
    <property type="entry name" value="Metalloproteases ('zincins'), catalytic domain"/>
    <property type="match status" value="1"/>
</dbReference>
<evidence type="ECO:0000259" key="10">
    <source>
        <dbReference type="SMART" id="SM00235"/>
    </source>
</evidence>
<dbReference type="InterPro" id="IPR011049">
    <property type="entry name" value="Serralysin-like_metalloprot_C"/>
</dbReference>